<dbReference type="InterPro" id="IPR036322">
    <property type="entry name" value="WD40_repeat_dom_sf"/>
</dbReference>
<feature type="repeat" description="WD" evidence="6">
    <location>
        <begin position="571"/>
        <end position="612"/>
    </location>
</feature>
<evidence type="ECO:0000256" key="6">
    <source>
        <dbReference type="PROSITE-ProRule" id="PRU00221"/>
    </source>
</evidence>
<dbReference type="FunFam" id="2.130.10.10:FF:001920">
    <property type="entry name" value="Transducin-like enhancer protein 2"/>
    <property type="match status" value="1"/>
</dbReference>
<dbReference type="InterPro" id="IPR005617">
    <property type="entry name" value="Groucho/TLE_N"/>
</dbReference>
<dbReference type="AlphaFoldDB" id="A0A7K7WJM9"/>
<feature type="repeat" description="WD" evidence="6">
    <location>
        <begin position="529"/>
        <end position="570"/>
    </location>
</feature>
<evidence type="ECO:0000259" key="9">
    <source>
        <dbReference type="Pfam" id="PF03920"/>
    </source>
</evidence>
<evidence type="ECO:0000256" key="3">
    <source>
        <dbReference type="ARBA" id="ARBA00022574"/>
    </source>
</evidence>
<dbReference type="GO" id="GO:0005667">
    <property type="term" value="C:transcription regulator complex"/>
    <property type="evidence" value="ECO:0007669"/>
    <property type="project" value="TreeGrafter"/>
</dbReference>
<dbReference type="EMBL" id="VZSV01000174">
    <property type="protein sequence ID" value="NXA53496.1"/>
    <property type="molecule type" value="Genomic_DNA"/>
</dbReference>
<keyword evidence="11" id="KW-1185">Reference proteome</keyword>
<dbReference type="PANTHER" id="PTHR10814">
    <property type="entry name" value="TRANSDUCIN-LIKE ENHANCER PROTEIN"/>
    <property type="match status" value="1"/>
</dbReference>
<feature type="compositionally biased region" description="Low complexity" evidence="8">
    <location>
        <begin position="186"/>
        <end position="195"/>
    </location>
</feature>
<proteinExistence type="inferred from homology"/>
<feature type="non-terminal residue" evidence="10">
    <location>
        <position position="693"/>
    </location>
</feature>
<evidence type="ECO:0000256" key="8">
    <source>
        <dbReference type="SAM" id="MobiDB-lite"/>
    </source>
</evidence>
<evidence type="ECO:0000256" key="5">
    <source>
        <dbReference type="ARBA" id="ARBA00023242"/>
    </source>
</evidence>
<reference evidence="10 11" key="1">
    <citation type="submission" date="2019-09" db="EMBL/GenBank/DDBJ databases">
        <title>Bird 10,000 Genomes (B10K) Project - Family phase.</title>
        <authorList>
            <person name="Zhang G."/>
        </authorList>
    </citation>
    <scope>NUCLEOTIDE SEQUENCE [LARGE SCALE GENOMIC DNA]</scope>
    <source>
        <strain evidence="10">B10K-MSB-01</strain>
    </source>
</reference>
<dbReference type="InterPro" id="IPR019775">
    <property type="entry name" value="WD40_repeat_CS"/>
</dbReference>
<dbReference type="GO" id="GO:0003714">
    <property type="term" value="F:transcription corepressor activity"/>
    <property type="evidence" value="ECO:0007669"/>
    <property type="project" value="TreeGrafter"/>
</dbReference>
<keyword evidence="5" id="KW-0539">Nucleus</keyword>
<dbReference type="InterPro" id="IPR015943">
    <property type="entry name" value="WD40/YVTN_repeat-like_dom_sf"/>
</dbReference>
<dbReference type="PRINTS" id="PR01850">
    <property type="entry name" value="GROUCHOFAMLY"/>
</dbReference>
<dbReference type="SUPFAM" id="SSF50978">
    <property type="entry name" value="WD40 repeat-like"/>
    <property type="match status" value="1"/>
</dbReference>
<evidence type="ECO:0000256" key="2">
    <source>
        <dbReference type="ARBA" id="ARBA00005969"/>
    </source>
</evidence>
<dbReference type="GO" id="GO:0090090">
    <property type="term" value="P:negative regulation of canonical Wnt signaling pathway"/>
    <property type="evidence" value="ECO:0007669"/>
    <property type="project" value="TreeGrafter"/>
</dbReference>
<accession>A0A7K7WJM9</accession>
<keyword evidence="4" id="KW-0677">Repeat</keyword>
<evidence type="ECO:0000256" key="1">
    <source>
        <dbReference type="ARBA" id="ARBA00004123"/>
    </source>
</evidence>
<comment type="caution">
    <text evidence="10">The sequence shown here is derived from an EMBL/GenBank/DDBJ whole genome shotgun (WGS) entry which is preliminary data.</text>
</comment>
<protein>
    <submittedName>
        <fullName evidence="10">TLE2 protein</fullName>
    </submittedName>
</protein>
<feature type="non-terminal residue" evidence="10">
    <location>
        <position position="1"/>
    </location>
</feature>
<feature type="region of interest" description="Disordered" evidence="8">
    <location>
        <begin position="160"/>
        <end position="226"/>
    </location>
</feature>
<dbReference type="PANTHER" id="PTHR10814:SF4">
    <property type="entry name" value="TRANSDUCIN-LIKE ENHANCER PROTEIN 2"/>
    <property type="match status" value="1"/>
</dbReference>
<feature type="region of interest" description="Disordered" evidence="8">
    <location>
        <begin position="276"/>
        <end position="331"/>
    </location>
</feature>
<dbReference type="OrthoDB" id="2624652at2759"/>
<evidence type="ECO:0000313" key="11">
    <source>
        <dbReference type="Proteomes" id="UP000531559"/>
    </source>
</evidence>
<keyword evidence="7" id="KW-0175">Coiled coil</keyword>
<dbReference type="PROSITE" id="PS00678">
    <property type="entry name" value="WD_REPEATS_1"/>
    <property type="match status" value="1"/>
</dbReference>
<keyword evidence="3 6" id="KW-0853">WD repeat</keyword>
<dbReference type="SMART" id="SM00320">
    <property type="entry name" value="WD40"/>
    <property type="match status" value="5"/>
</dbReference>
<gene>
    <name evidence="10" type="primary">Tle2</name>
    <name evidence="10" type="ORF">NOTJUL_R07388</name>
</gene>
<feature type="compositionally biased region" description="Pro residues" evidence="8">
    <location>
        <begin position="285"/>
        <end position="304"/>
    </location>
</feature>
<name>A0A7K7WJM9_9AVES</name>
<evidence type="ECO:0000256" key="7">
    <source>
        <dbReference type="SAM" id="Coils"/>
    </source>
</evidence>
<dbReference type="Pfam" id="PF00400">
    <property type="entry name" value="WD40"/>
    <property type="match status" value="4"/>
</dbReference>
<dbReference type="GO" id="GO:0005634">
    <property type="term" value="C:nucleus"/>
    <property type="evidence" value="ECO:0007669"/>
    <property type="project" value="UniProtKB-SubCell"/>
</dbReference>
<evidence type="ECO:0000313" key="10">
    <source>
        <dbReference type="EMBL" id="NXA53496.1"/>
    </source>
</evidence>
<organism evidence="10 11">
    <name type="scientific">Nothocercus julius</name>
    <dbReference type="NCBI Taxonomy" id="2585813"/>
    <lineage>
        <taxon>Eukaryota</taxon>
        <taxon>Metazoa</taxon>
        <taxon>Chordata</taxon>
        <taxon>Craniata</taxon>
        <taxon>Vertebrata</taxon>
        <taxon>Euteleostomi</taxon>
        <taxon>Archelosauria</taxon>
        <taxon>Archosauria</taxon>
        <taxon>Dinosauria</taxon>
        <taxon>Saurischia</taxon>
        <taxon>Theropoda</taxon>
        <taxon>Coelurosauria</taxon>
        <taxon>Aves</taxon>
        <taxon>Palaeognathae</taxon>
        <taxon>Tinamiformes</taxon>
        <taxon>Tinamidae</taxon>
        <taxon>Nothocercus</taxon>
    </lineage>
</organism>
<feature type="domain" description="Groucho/TLE N-terminal Q-rich" evidence="9">
    <location>
        <begin position="5"/>
        <end position="117"/>
    </location>
</feature>
<dbReference type="InterPro" id="IPR009146">
    <property type="entry name" value="Groucho_enhance"/>
</dbReference>
<sequence>PGQPFKFSVLEICDRIKEEFQFLQAQYHSLKLECEKLVSEKTEMQRHYVMYYEMSYGLNIEMHKQAEIVKRLSAICAQIVPFLTQEHQQQVLQAVERAKQVTMAELNSIVGQQQLQHLSHHAPPVPLGAHPSLPPSSLAGVGSAAGLLALSGALAAQPHAAAKEDRAAPAGESRGEGAGGSRRGAPRPGSHAGAAGAQGGARCRRKAAGHRAAAGSSGMFDSDGDKSDYNLVVDEVSPDRAGRTGASRGLCSWGRRQFRAPAPSLGLLSSRPAGATLSLGAGVQPPAPGGPGGGRPPPPLPPLPRAGGGRALSPAPGLLHEPLSPGAALRSPRSSCSPYAAALGTVPQSELAAPAVYMGLHLSPQASGAVVYARAPVGPFESHPHLRASSMSSSLSTIPGGKPAYSFHVSADGQMQPVPFPPDALLGSGIPRHARQLHTLAHGEVVCAVTMSGSTQHVYTGGKGCVKVWDVAQPGTKTAVAQLDCLNRDNYIRSCKLLPDGRSLIVGGEASTLSIWDLAAPTPRIKAELTSSAPACYALAISPDAKVCFSCCSDGNIVVWDLHNQSLVRQFQGHTDGASCIDISNYGTRLWTGGLDNTVRCWDLREGRQLQQHDFSSQVGSGRRRGGRGGRARRCSAASPQIFSLGYCPTGEWLAVGMESSNVEILHVSKPDKYQLHLHESCVLSLKFASCGR</sequence>
<dbReference type="Pfam" id="PF03920">
    <property type="entry name" value="TLE_N"/>
    <property type="match status" value="1"/>
</dbReference>
<dbReference type="Gene3D" id="2.130.10.10">
    <property type="entry name" value="YVTN repeat-like/Quinoprotein amine dehydrogenase"/>
    <property type="match status" value="1"/>
</dbReference>
<comment type="subcellular location">
    <subcellularLocation>
        <location evidence="1">Nucleus</location>
    </subcellularLocation>
</comment>
<dbReference type="Proteomes" id="UP000531559">
    <property type="component" value="Unassembled WGS sequence"/>
</dbReference>
<dbReference type="InterPro" id="IPR001680">
    <property type="entry name" value="WD40_rpt"/>
</dbReference>
<feature type="coiled-coil region" evidence="7">
    <location>
        <begin position="13"/>
        <end position="40"/>
    </location>
</feature>
<dbReference type="PROSITE" id="PS50082">
    <property type="entry name" value="WD_REPEATS_2"/>
    <property type="match status" value="2"/>
</dbReference>
<comment type="similarity">
    <text evidence="2">Belongs to the WD repeat Groucho/TLE family.</text>
</comment>
<evidence type="ECO:0000256" key="4">
    <source>
        <dbReference type="ARBA" id="ARBA00022737"/>
    </source>
</evidence>
<dbReference type="PROSITE" id="PS50294">
    <property type="entry name" value="WD_REPEATS_REGION"/>
    <property type="match status" value="1"/>
</dbReference>